<organism evidence="1 2">
    <name type="scientific">Reticulibacter mediterranei</name>
    <dbReference type="NCBI Taxonomy" id="2778369"/>
    <lineage>
        <taxon>Bacteria</taxon>
        <taxon>Bacillati</taxon>
        <taxon>Chloroflexota</taxon>
        <taxon>Ktedonobacteria</taxon>
        <taxon>Ktedonobacterales</taxon>
        <taxon>Reticulibacteraceae</taxon>
        <taxon>Reticulibacter</taxon>
    </lineage>
</organism>
<dbReference type="GO" id="GO:0004029">
    <property type="term" value="F:aldehyde dehydrogenase (NAD+) activity"/>
    <property type="evidence" value="ECO:0007669"/>
    <property type="project" value="TreeGrafter"/>
</dbReference>
<accession>A0A8J3N1U6</accession>
<gene>
    <name evidence="1" type="ORF">KSF_046300</name>
</gene>
<dbReference type="PANTHER" id="PTHR48079:SF6">
    <property type="entry name" value="NAD(P)-BINDING DOMAIN-CONTAINING PROTEIN-RELATED"/>
    <property type="match status" value="1"/>
</dbReference>
<sequence>MLINLARQHGAARYIGTGENYCPMVQVDDLADAYVRALTQAPAGTLINIPGGPARHFKEIAQAISMAADLGGRTESWTLEEAQQVLGAIADALALDLQLSGARAGRLLDWAPHAPSILDDLVHGSYHTEAASPL</sequence>
<keyword evidence="2" id="KW-1185">Reference proteome</keyword>
<evidence type="ECO:0008006" key="3">
    <source>
        <dbReference type="Google" id="ProtNLM"/>
    </source>
</evidence>
<protein>
    <recommendedName>
        <fullName evidence="3">NAD-dependent epimerase/dehydratase domain-containing protein</fullName>
    </recommendedName>
</protein>
<dbReference type="Proteomes" id="UP000597444">
    <property type="component" value="Unassembled WGS sequence"/>
</dbReference>
<dbReference type="InterPro" id="IPR036291">
    <property type="entry name" value="NAD(P)-bd_dom_sf"/>
</dbReference>
<name>A0A8J3N1U6_9CHLR</name>
<dbReference type="AlphaFoldDB" id="A0A8J3N1U6"/>
<dbReference type="GO" id="GO:0005737">
    <property type="term" value="C:cytoplasm"/>
    <property type="evidence" value="ECO:0007669"/>
    <property type="project" value="TreeGrafter"/>
</dbReference>
<proteinExistence type="predicted"/>
<evidence type="ECO:0000313" key="2">
    <source>
        <dbReference type="Proteomes" id="UP000597444"/>
    </source>
</evidence>
<comment type="caution">
    <text evidence="1">The sequence shown here is derived from an EMBL/GenBank/DDBJ whole genome shotgun (WGS) entry which is preliminary data.</text>
</comment>
<dbReference type="SUPFAM" id="SSF51735">
    <property type="entry name" value="NAD(P)-binding Rossmann-fold domains"/>
    <property type="match status" value="1"/>
</dbReference>
<dbReference type="Gene3D" id="3.40.50.720">
    <property type="entry name" value="NAD(P)-binding Rossmann-like Domain"/>
    <property type="match status" value="1"/>
</dbReference>
<dbReference type="EMBL" id="BNJK01000001">
    <property type="protein sequence ID" value="GHO94582.1"/>
    <property type="molecule type" value="Genomic_DNA"/>
</dbReference>
<reference evidence="1" key="1">
    <citation type="submission" date="2020-10" db="EMBL/GenBank/DDBJ databases">
        <title>Taxonomic study of unclassified bacteria belonging to the class Ktedonobacteria.</title>
        <authorList>
            <person name="Yabe S."/>
            <person name="Wang C.M."/>
            <person name="Zheng Y."/>
            <person name="Sakai Y."/>
            <person name="Cavaletti L."/>
            <person name="Monciardini P."/>
            <person name="Donadio S."/>
        </authorList>
    </citation>
    <scope>NUCLEOTIDE SEQUENCE</scope>
    <source>
        <strain evidence="1">ID150040</strain>
    </source>
</reference>
<dbReference type="InterPro" id="IPR051783">
    <property type="entry name" value="NAD(P)-dependent_oxidoreduct"/>
</dbReference>
<dbReference type="PANTHER" id="PTHR48079">
    <property type="entry name" value="PROTEIN YEEZ"/>
    <property type="match status" value="1"/>
</dbReference>
<evidence type="ECO:0000313" key="1">
    <source>
        <dbReference type="EMBL" id="GHO94582.1"/>
    </source>
</evidence>